<evidence type="ECO:0000313" key="4">
    <source>
        <dbReference type="EMBL" id="CUH51573.1"/>
    </source>
</evidence>
<dbReference type="PANTHER" id="PTHR33619:SF3">
    <property type="entry name" value="POLYSACCHARIDE EXPORT PROTEIN GFCE-RELATED"/>
    <property type="match status" value="1"/>
</dbReference>
<dbReference type="OrthoDB" id="7198507at2"/>
<accession>A0A0P1EN40</accession>
<keyword evidence="1 2" id="KW-0732">Signal</keyword>
<dbReference type="PANTHER" id="PTHR33619">
    <property type="entry name" value="POLYSACCHARIDE EXPORT PROTEIN GFCE-RELATED"/>
    <property type="match status" value="1"/>
</dbReference>
<gene>
    <name evidence="4" type="ORF">SHM7688_01010</name>
</gene>
<protein>
    <submittedName>
        <fullName evidence="4">Polysaccharide export protein Wza</fullName>
    </submittedName>
</protein>
<dbReference type="InterPro" id="IPR003715">
    <property type="entry name" value="Poly_export_N"/>
</dbReference>
<evidence type="ECO:0000256" key="2">
    <source>
        <dbReference type="SAM" id="SignalP"/>
    </source>
</evidence>
<evidence type="ECO:0000259" key="3">
    <source>
        <dbReference type="Pfam" id="PF02563"/>
    </source>
</evidence>
<keyword evidence="5" id="KW-1185">Reference proteome</keyword>
<feature type="signal peptide" evidence="2">
    <location>
        <begin position="1"/>
        <end position="21"/>
    </location>
</feature>
<proteinExistence type="predicted"/>
<dbReference type="STRING" id="321267.SHM7688_01010"/>
<dbReference type="Gene3D" id="3.10.560.10">
    <property type="entry name" value="Outer membrane lipoprotein wza domain like"/>
    <property type="match status" value="2"/>
</dbReference>
<reference evidence="4 5" key="1">
    <citation type="submission" date="2015-09" db="EMBL/GenBank/DDBJ databases">
        <authorList>
            <consortium name="Swine Surveillance"/>
        </authorList>
    </citation>
    <scope>NUCLEOTIDE SEQUENCE [LARGE SCALE GENOMIC DNA]</scope>
    <source>
        <strain evidence="4 5">CECT 7688</strain>
    </source>
</reference>
<dbReference type="Pfam" id="PF02563">
    <property type="entry name" value="Poly_export"/>
    <property type="match status" value="1"/>
</dbReference>
<dbReference type="Proteomes" id="UP000054823">
    <property type="component" value="Unassembled WGS sequence"/>
</dbReference>
<dbReference type="InterPro" id="IPR049712">
    <property type="entry name" value="Poly_export"/>
</dbReference>
<dbReference type="GO" id="GO:0015159">
    <property type="term" value="F:polysaccharide transmembrane transporter activity"/>
    <property type="evidence" value="ECO:0007669"/>
    <property type="project" value="InterPro"/>
</dbReference>
<dbReference type="Gene3D" id="3.30.1950.10">
    <property type="entry name" value="wza like domain"/>
    <property type="match status" value="1"/>
</dbReference>
<dbReference type="EMBL" id="CYPW01000006">
    <property type="protein sequence ID" value="CUH51573.1"/>
    <property type="molecule type" value="Genomic_DNA"/>
</dbReference>
<name>A0A0P1EN40_9RHOB</name>
<organism evidence="4 5">
    <name type="scientific">Shimia marina</name>
    <dbReference type="NCBI Taxonomy" id="321267"/>
    <lineage>
        <taxon>Bacteria</taxon>
        <taxon>Pseudomonadati</taxon>
        <taxon>Pseudomonadota</taxon>
        <taxon>Alphaproteobacteria</taxon>
        <taxon>Rhodobacterales</taxon>
        <taxon>Roseobacteraceae</taxon>
    </lineage>
</organism>
<sequence length="367" mass="39633">MRVRLTWIVAVLALASVAACSLPRGGPIASEIVGDQKVPEDIMVQPVTRASVAQISKWPKSGWHGHYHWFARTPGPQSRLIKPGDQVTLTVWDNQDNSLLLGPTDRSVPLRPVEVTDAGTIFVPYVNDIMVAGLTPYQAREKIQGQLSPIAPSAQVQIDVTSGPQNSVDVVTGVAQPGRLQLTDRNVSILSVIAQVGGVQDSVENPLVRLQRNGKSYEIPLDSLLKDPKKNVIVNGGDQIIVEEDERYYIAFGATLQEQQVYFNEETITATEAVAQLGGLDPQRANPQGVFVLRRYDQDAIRSDGTGPKQSHVIFALDLTQADSLFGASKFEIQPGDIVVASESAVKPAQAVIALVGSLFAISNAFN</sequence>
<dbReference type="PROSITE" id="PS51257">
    <property type="entry name" value="PROKAR_LIPOPROTEIN"/>
    <property type="match status" value="1"/>
</dbReference>
<evidence type="ECO:0000256" key="1">
    <source>
        <dbReference type="ARBA" id="ARBA00022729"/>
    </source>
</evidence>
<evidence type="ECO:0000313" key="5">
    <source>
        <dbReference type="Proteomes" id="UP000054823"/>
    </source>
</evidence>
<feature type="domain" description="Polysaccharide export protein N-terminal" evidence="3">
    <location>
        <begin position="76"/>
        <end position="160"/>
    </location>
</feature>
<dbReference type="AlphaFoldDB" id="A0A0P1EN40"/>
<dbReference type="RefSeq" id="WP_083498925.1">
    <property type="nucleotide sequence ID" value="NZ_CYPW01000006.1"/>
</dbReference>
<feature type="chain" id="PRO_5006061704" evidence="2">
    <location>
        <begin position="22"/>
        <end position="367"/>
    </location>
</feature>